<evidence type="ECO:0000313" key="3">
    <source>
        <dbReference type="Proteomes" id="UP001141552"/>
    </source>
</evidence>
<protein>
    <recommendedName>
        <fullName evidence="1">Dienelactone hydrolase domain-containing protein</fullName>
    </recommendedName>
</protein>
<dbReference type="Proteomes" id="UP001141552">
    <property type="component" value="Unassembled WGS sequence"/>
</dbReference>
<dbReference type="AlphaFoldDB" id="A0A9Q0FM07"/>
<dbReference type="PANTHER" id="PTHR17630:SF44">
    <property type="entry name" value="PROTEIN AIM2"/>
    <property type="match status" value="1"/>
</dbReference>
<gene>
    <name evidence="2" type="ORF">Tsubulata_038283</name>
</gene>
<evidence type="ECO:0000259" key="1">
    <source>
        <dbReference type="Pfam" id="PF01738"/>
    </source>
</evidence>
<organism evidence="2 3">
    <name type="scientific">Turnera subulata</name>
    <dbReference type="NCBI Taxonomy" id="218843"/>
    <lineage>
        <taxon>Eukaryota</taxon>
        <taxon>Viridiplantae</taxon>
        <taxon>Streptophyta</taxon>
        <taxon>Embryophyta</taxon>
        <taxon>Tracheophyta</taxon>
        <taxon>Spermatophyta</taxon>
        <taxon>Magnoliopsida</taxon>
        <taxon>eudicotyledons</taxon>
        <taxon>Gunneridae</taxon>
        <taxon>Pentapetalae</taxon>
        <taxon>rosids</taxon>
        <taxon>fabids</taxon>
        <taxon>Malpighiales</taxon>
        <taxon>Passifloraceae</taxon>
        <taxon>Turnera</taxon>
    </lineage>
</organism>
<feature type="domain" description="Dienelactone hydrolase" evidence="1">
    <location>
        <begin position="30"/>
        <end position="234"/>
    </location>
</feature>
<reference evidence="2" key="1">
    <citation type="submission" date="2022-02" db="EMBL/GenBank/DDBJ databases">
        <authorList>
            <person name="Henning P.M."/>
            <person name="McCubbin A.G."/>
            <person name="Shore J.S."/>
        </authorList>
    </citation>
    <scope>NUCLEOTIDE SEQUENCE</scope>
    <source>
        <strain evidence="2">F60SS</strain>
        <tissue evidence="2">Leaves</tissue>
    </source>
</reference>
<dbReference type="InterPro" id="IPR029058">
    <property type="entry name" value="AB_hydrolase_fold"/>
</dbReference>
<reference evidence="2" key="2">
    <citation type="journal article" date="2023" name="Plants (Basel)">
        <title>Annotation of the Turnera subulata (Passifloraceae) Draft Genome Reveals the S-Locus Evolved after the Divergence of Turneroideae from Passifloroideae in a Stepwise Manner.</title>
        <authorList>
            <person name="Henning P.M."/>
            <person name="Roalson E.H."/>
            <person name="Mir W."/>
            <person name="McCubbin A.G."/>
            <person name="Shore J.S."/>
        </authorList>
    </citation>
    <scope>NUCLEOTIDE SEQUENCE</scope>
    <source>
        <strain evidence="2">F60SS</strain>
    </source>
</reference>
<dbReference type="Pfam" id="PF01738">
    <property type="entry name" value="DLH"/>
    <property type="match status" value="1"/>
</dbReference>
<accession>A0A9Q0FM07</accession>
<dbReference type="OrthoDB" id="17560at2759"/>
<evidence type="ECO:0000313" key="2">
    <source>
        <dbReference type="EMBL" id="KAJ4833813.1"/>
    </source>
</evidence>
<dbReference type="SUPFAM" id="SSF53474">
    <property type="entry name" value="alpha/beta-Hydrolases"/>
    <property type="match status" value="1"/>
</dbReference>
<name>A0A9Q0FM07_9ROSI</name>
<comment type="caution">
    <text evidence="2">The sequence shown here is derived from an EMBL/GenBank/DDBJ whole genome shotgun (WGS) entry which is preliminary data.</text>
</comment>
<dbReference type="Gene3D" id="3.40.50.1820">
    <property type="entry name" value="alpha/beta hydrolase"/>
    <property type="match status" value="1"/>
</dbReference>
<keyword evidence="3" id="KW-1185">Reference proteome</keyword>
<dbReference type="EMBL" id="JAKUCV010004863">
    <property type="protein sequence ID" value="KAJ4833813.1"/>
    <property type="molecule type" value="Genomic_DNA"/>
</dbReference>
<sequence>MAGPQCCANPPTMIPGYGDGSVIELGGVMAYVTAPSPSNPAILLAHDVFGFEAPKLRKLADSVAAAGFYVVVPDLFRGKPFVPKDGAGMSAWMKSMNREEANEDAKSVITALRMKGISAIGAAGFCFGAKAVVELAKSSYVEAVVLLHPSFITVDDIKEVRVPIAVLGAEIDQHCPPARVKQFEQVLSAKSEIDSYVKVFPGVAHGWSIRYEDGDEQAVRNAEEAQKEMLDWLIKHVKSADGGQRLPARI</sequence>
<dbReference type="InterPro" id="IPR002925">
    <property type="entry name" value="Dienelactn_hydro"/>
</dbReference>
<proteinExistence type="predicted"/>
<dbReference type="GO" id="GO:0016787">
    <property type="term" value="F:hydrolase activity"/>
    <property type="evidence" value="ECO:0007669"/>
    <property type="project" value="InterPro"/>
</dbReference>
<dbReference type="PANTHER" id="PTHR17630">
    <property type="entry name" value="DIENELACTONE HYDROLASE"/>
    <property type="match status" value="1"/>
</dbReference>